<dbReference type="EMBL" id="CP015839">
    <property type="protein sequence ID" value="ANG63917.1"/>
    <property type="molecule type" value="Genomic_DNA"/>
</dbReference>
<evidence type="ECO:0008006" key="5">
    <source>
        <dbReference type="Google" id="ProtNLM"/>
    </source>
</evidence>
<feature type="coiled-coil region" evidence="1">
    <location>
        <begin position="24"/>
        <end position="51"/>
    </location>
</feature>
<dbReference type="STRING" id="1821621.A8C75_16495"/>
<name>A0A1A9F182_9GAMM</name>
<proteinExistence type="predicted"/>
<dbReference type="Proteomes" id="UP000078070">
    <property type="component" value="Chromosome"/>
</dbReference>
<evidence type="ECO:0000256" key="2">
    <source>
        <dbReference type="SAM" id="MobiDB-lite"/>
    </source>
</evidence>
<keyword evidence="1" id="KW-0175">Coiled coil</keyword>
<gene>
    <name evidence="3" type="ORF">A8C75_16495</name>
</gene>
<reference evidence="3 4" key="2">
    <citation type="journal article" date="2018" name="Int. J. Syst. Evol. Microbiol.">
        <title>Marinobacterium aestuarii sp. nov., a benzene-degrading marine bacterium isolated from estuary sediment.</title>
        <authorList>
            <person name="Bae S.S."/>
            <person name="Jung J."/>
            <person name="Chung D."/>
            <person name="Baek K."/>
        </authorList>
    </citation>
    <scope>NUCLEOTIDE SEQUENCE [LARGE SCALE GENOMIC DNA]</scope>
    <source>
        <strain evidence="3 4">ST58-10</strain>
    </source>
</reference>
<keyword evidence="4" id="KW-1185">Reference proteome</keyword>
<evidence type="ECO:0000313" key="3">
    <source>
        <dbReference type="EMBL" id="ANG63917.1"/>
    </source>
</evidence>
<evidence type="ECO:0000256" key="1">
    <source>
        <dbReference type="SAM" id="Coils"/>
    </source>
</evidence>
<feature type="compositionally biased region" description="Polar residues" evidence="2">
    <location>
        <begin position="158"/>
        <end position="174"/>
    </location>
</feature>
<dbReference type="AlphaFoldDB" id="A0A1A9F182"/>
<evidence type="ECO:0000313" key="4">
    <source>
        <dbReference type="Proteomes" id="UP000078070"/>
    </source>
</evidence>
<dbReference type="KEGG" id="mars:A8C75_16495"/>
<protein>
    <recommendedName>
        <fullName evidence="5">Molecular chaperone DnaJ</fullName>
    </recommendedName>
</protein>
<sequence length="377" mass="44128">MSAAIQTMNIEILHAHPDNAAADIPAMQRHFNQLRKKLAKEEKKQQKFVQELDALCHTYAEQVVPEMKNNHGILKLLMNRLIDFSTRKSLSQWHREELEAWIHQLLAQVAEYDPIEATAIAELYMDSQYEAFGKRTQVPDPGEFDEFDPFGPDEPFTSGASEQAYQTAPDNEAQSDFFGFDDIPDSDSQKNSRYFDDFDADPPVQPAAAVLDEKWFKQLFRRAAQALHPDRERDPARRLQKEQLMTELLHARDNNDMMTVMTLYQQHVNDDSLQIPEFAFEALCTSLQNQIQGLQQEKMIHIYSDPHRARVHDLLYAGTRKKQQQNLRDVLEAIHLIGQQIPEIIDELRNMNDLKRELRNRQEERYYFMTEQMVDFY</sequence>
<feature type="region of interest" description="Disordered" evidence="2">
    <location>
        <begin position="135"/>
        <end position="182"/>
    </location>
</feature>
<reference evidence="4" key="1">
    <citation type="submission" date="2016-05" db="EMBL/GenBank/DDBJ databases">
        <authorList>
            <person name="Baek K."/>
            <person name="Yang S.-J."/>
        </authorList>
    </citation>
    <scope>NUCLEOTIDE SEQUENCE [LARGE SCALE GENOMIC DNA]</scope>
    <source>
        <strain evidence="4">ST58-10</strain>
    </source>
</reference>
<accession>A0A1A9F182</accession>
<organism evidence="3 4">
    <name type="scientific">Marinobacterium aestuarii</name>
    <dbReference type="NCBI Taxonomy" id="1821621"/>
    <lineage>
        <taxon>Bacteria</taxon>
        <taxon>Pseudomonadati</taxon>
        <taxon>Pseudomonadota</taxon>
        <taxon>Gammaproteobacteria</taxon>
        <taxon>Oceanospirillales</taxon>
        <taxon>Oceanospirillaceae</taxon>
        <taxon>Marinobacterium</taxon>
    </lineage>
</organism>